<evidence type="ECO:0000313" key="2">
    <source>
        <dbReference type="Proteomes" id="UP001064048"/>
    </source>
</evidence>
<protein>
    <submittedName>
        <fullName evidence="1">Uncharacterized protein</fullName>
    </submittedName>
</protein>
<reference evidence="1 2" key="1">
    <citation type="journal article" date="2022" name="Genome Biol. Evol.">
        <title>The Spruce Budworm Genome: Reconstructing the Evolutionary History of Antifreeze Proteins.</title>
        <authorList>
            <person name="Beliveau C."/>
            <person name="Gagne P."/>
            <person name="Picq S."/>
            <person name="Vernygora O."/>
            <person name="Keeling C.I."/>
            <person name="Pinkney K."/>
            <person name="Doucet D."/>
            <person name="Wen F."/>
            <person name="Johnston J.S."/>
            <person name="Maaroufi H."/>
            <person name="Boyle B."/>
            <person name="Laroche J."/>
            <person name="Dewar K."/>
            <person name="Juretic N."/>
            <person name="Blackburn G."/>
            <person name="Nisole A."/>
            <person name="Brunet B."/>
            <person name="Brandao M."/>
            <person name="Lumley L."/>
            <person name="Duan J."/>
            <person name="Quan G."/>
            <person name="Lucarotti C.J."/>
            <person name="Roe A.D."/>
            <person name="Sperling F.A.H."/>
            <person name="Levesque R.C."/>
            <person name="Cusson M."/>
        </authorList>
    </citation>
    <scope>NUCLEOTIDE SEQUENCE [LARGE SCALE GENOMIC DNA]</scope>
    <source>
        <strain evidence="1">Glfc:IPQL:Cfum</strain>
    </source>
</reference>
<name>A0ACC0JFV1_CHOFU</name>
<keyword evidence="2" id="KW-1185">Reference proteome</keyword>
<proteinExistence type="predicted"/>
<accession>A0ACC0JFV1</accession>
<organism evidence="1 2">
    <name type="scientific">Choristoneura fumiferana</name>
    <name type="common">Spruce budworm moth</name>
    <name type="synonym">Archips fumiferana</name>
    <dbReference type="NCBI Taxonomy" id="7141"/>
    <lineage>
        <taxon>Eukaryota</taxon>
        <taxon>Metazoa</taxon>
        <taxon>Ecdysozoa</taxon>
        <taxon>Arthropoda</taxon>
        <taxon>Hexapoda</taxon>
        <taxon>Insecta</taxon>
        <taxon>Pterygota</taxon>
        <taxon>Neoptera</taxon>
        <taxon>Endopterygota</taxon>
        <taxon>Lepidoptera</taxon>
        <taxon>Glossata</taxon>
        <taxon>Ditrysia</taxon>
        <taxon>Tortricoidea</taxon>
        <taxon>Tortricidae</taxon>
        <taxon>Tortricinae</taxon>
        <taxon>Choristoneura</taxon>
    </lineage>
</organism>
<dbReference type="Proteomes" id="UP001064048">
    <property type="component" value="Chromosome 25"/>
</dbReference>
<comment type="caution">
    <text evidence="1">The sequence shown here is derived from an EMBL/GenBank/DDBJ whole genome shotgun (WGS) entry which is preliminary data.</text>
</comment>
<gene>
    <name evidence="1" type="ORF">MSG28_014038</name>
</gene>
<sequence length="109" mass="12020">MADGVRRFSNGVRGPGDELSVGLQQDGATTWLRSRDRGGCEKHKTVLSGEPWGLGLALPIMRSRMVDGGGKDNASYTAALANRQPPQDVPTPYRHPYTVRNRLPYRTVR</sequence>
<evidence type="ECO:0000313" key="1">
    <source>
        <dbReference type="EMBL" id="KAI8422935.1"/>
    </source>
</evidence>
<dbReference type="EMBL" id="CM046125">
    <property type="protein sequence ID" value="KAI8422935.1"/>
    <property type="molecule type" value="Genomic_DNA"/>
</dbReference>